<dbReference type="STRING" id="762967.HMPREF9440_02457"/>
<evidence type="ECO:0000256" key="4">
    <source>
        <dbReference type="HAMAP-Rule" id="MF_00214"/>
    </source>
</evidence>
<dbReference type="GO" id="GO:0008652">
    <property type="term" value="P:amino acid biosynthetic process"/>
    <property type="evidence" value="ECO:0007669"/>
    <property type="project" value="UniProtKB-KW"/>
</dbReference>
<comment type="similarity">
    <text evidence="4">Belongs to the type-I 3-dehydroquinase family.</text>
</comment>
<keyword evidence="4" id="KW-0028">Amino-acid biosynthesis</keyword>
<dbReference type="SUPFAM" id="SSF51569">
    <property type="entry name" value="Aldolase"/>
    <property type="match status" value="1"/>
</dbReference>
<dbReference type="HAMAP" id="MF_00214">
    <property type="entry name" value="AroD"/>
    <property type="match status" value="1"/>
</dbReference>
<dbReference type="PATRIC" id="fig|762967.3.peg.1936"/>
<comment type="subunit">
    <text evidence="4">Homodimer.</text>
</comment>
<comment type="pathway">
    <text evidence="4">Metabolic intermediate biosynthesis; chorismate biosynthesis; chorismate from D-erythrose 4-phosphate and phosphoenolpyruvate: step 3/7.</text>
</comment>
<feature type="binding site" evidence="4">
    <location>
        <position position="289"/>
    </location>
    <ligand>
        <name>3-dehydroquinate</name>
        <dbReference type="ChEBI" id="CHEBI:32364"/>
    </ligand>
</feature>
<evidence type="ECO:0000313" key="5">
    <source>
        <dbReference type="EMBL" id="EHY30195.1"/>
    </source>
</evidence>
<dbReference type="GO" id="GO:0009423">
    <property type="term" value="P:chorismate biosynthetic process"/>
    <property type="evidence" value="ECO:0007669"/>
    <property type="project" value="UniProtKB-UniRule"/>
</dbReference>
<feature type="binding site" evidence="4">
    <location>
        <position position="285"/>
    </location>
    <ligand>
        <name>3-dehydroquinate</name>
        <dbReference type="ChEBI" id="CHEBI:32364"/>
    </ligand>
</feature>
<dbReference type="OrthoDB" id="9813659at2"/>
<reference evidence="5 6" key="1">
    <citation type="submission" date="2011-11" db="EMBL/GenBank/DDBJ databases">
        <authorList>
            <person name="Weinstock G."/>
            <person name="Sodergren E."/>
            <person name="Clifton S."/>
            <person name="Fulton L."/>
            <person name="Fulton B."/>
            <person name="Courtney L."/>
            <person name="Fronick C."/>
            <person name="Harrison M."/>
            <person name="Strong C."/>
            <person name="Farmer C."/>
            <person name="Delahaunty K."/>
            <person name="Markovic C."/>
            <person name="Hall O."/>
            <person name="Minx P."/>
            <person name="Tomlinson C."/>
            <person name="Mitreva M."/>
            <person name="Hou S."/>
            <person name="Chen J."/>
            <person name="Wollam A."/>
            <person name="Pepin K.H."/>
            <person name="Johnson M."/>
            <person name="Bhonagiri V."/>
            <person name="Zhang X."/>
            <person name="Suruliraj S."/>
            <person name="Warren W."/>
            <person name="Chinwalla A."/>
            <person name="Mardis E.R."/>
            <person name="Wilson R.K."/>
        </authorList>
    </citation>
    <scope>NUCLEOTIDE SEQUENCE [LARGE SCALE GENOMIC DNA]</scope>
    <source>
        <strain evidence="5 6">YIT 11816</strain>
    </source>
</reference>
<keyword evidence="4" id="KW-0057">Aromatic amino acid biosynthesis</keyword>
<organism evidence="5 6">
    <name type="scientific">Sutterella parvirubra YIT 11816</name>
    <dbReference type="NCBI Taxonomy" id="762967"/>
    <lineage>
        <taxon>Bacteria</taxon>
        <taxon>Pseudomonadati</taxon>
        <taxon>Pseudomonadota</taxon>
        <taxon>Betaproteobacteria</taxon>
        <taxon>Burkholderiales</taxon>
        <taxon>Sutterellaceae</taxon>
        <taxon>Sutterella</taxon>
    </lineage>
</organism>
<dbReference type="InterPro" id="IPR050146">
    <property type="entry name" value="Type-I_3-dehydroquinase"/>
</dbReference>
<dbReference type="EC" id="4.2.1.10" evidence="4"/>
<comment type="caution">
    <text evidence="5">The sequence shown here is derived from an EMBL/GenBank/DDBJ whole genome shotgun (WGS) entry which is preliminary data.</text>
</comment>
<keyword evidence="6" id="KW-1185">Reference proteome</keyword>
<feature type="binding site" evidence="4">
    <location>
        <position position="134"/>
    </location>
    <ligand>
        <name>3-dehydroquinate</name>
        <dbReference type="ChEBI" id="CHEBI:32364"/>
    </ligand>
</feature>
<protein>
    <recommendedName>
        <fullName evidence="4">3-dehydroquinate dehydratase</fullName>
        <shortName evidence="4">3-dehydroquinase</shortName>
        <ecNumber evidence="4">4.2.1.10</ecNumber>
    </recommendedName>
    <alternativeName>
        <fullName evidence="4">Type I DHQase</fullName>
    </alternativeName>
    <alternativeName>
        <fullName evidence="4">Type I dehydroquinase</fullName>
        <shortName evidence="4">DHQ1</shortName>
    </alternativeName>
</protein>
<keyword evidence="3 4" id="KW-0704">Schiff base</keyword>
<evidence type="ECO:0000256" key="2">
    <source>
        <dbReference type="ARBA" id="ARBA00023239"/>
    </source>
</evidence>
<feature type="binding site" evidence="4">
    <location>
        <position position="265"/>
    </location>
    <ligand>
        <name>3-dehydroquinate</name>
        <dbReference type="ChEBI" id="CHEBI:32364"/>
    </ligand>
</feature>
<dbReference type="Proteomes" id="UP000004956">
    <property type="component" value="Unassembled WGS sequence"/>
</dbReference>
<evidence type="ECO:0000256" key="1">
    <source>
        <dbReference type="ARBA" id="ARBA00001864"/>
    </source>
</evidence>
<dbReference type="PANTHER" id="PTHR43699:SF1">
    <property type="entry name" value="3-DEHYDROQUINATE DEHYDRATASE"/>
    <property type="match status" value="1"/>
</dbReference>
<dbReference type="InterPro" id="IPR013785">
    <property type="entry name" value="Aldolase_TIM"/>
</dbReference>
<evidence type="ECO:0000256" key="3">
    <source>
        <dbReference type="ARBA" id="ARBA00023270"/>
    </source>
</evidence>
<proteinExistence type="inferred from homology"/>
<dbReference type="RefSeq" id="WP_008543881.1">
    <property type="nucleotide sequence ID" value="NZ_JH605019.1"/>
</dbReference>
<gene>
    <name evidence="4" type="primary">aroD</name>
    <name evidence="5" type="ORF">HMPREF9440_02457</name>
</gene>
<dbReference type="CDD" id="cd00502">
    <property type="entry name" value="DHQase_I"/>
    <property type="match status" value="1"/>
</dbReference>
<dbReference type="FunFam" id="3.20.20.70:FF:000047">
    <property type="entry name" value="3-dehydroquinate dehydratase"/>
    <property type="match status" value="1"/>
</dbReference>
<comment type="caution">
    <text evidence="4">Lacks conserved residue(s) required for the propagation of feature annotation.</text>
</comment>
<dbReference type="Gene3D" id="3.20.20.70">
    <property type="entry name" value="Aldolase class I"/>
    <property type="match status" value="1"/>
</dbReference>
<feature type="binding site" evidence="4">
    <location>
        <begin position="99"/>
        <end position="101"/>
    </location>
    <ligand>
        <name>3-dehydroquinate</name>
        <dbReference type="ChEBI" id="CHEBI:32364"/>
    </ligand>
</feature>
<dbReference type="GO" id="GO:0003855">
    <property type="term" value="F:3-dehydroquinate dehydratase activity"/>
    <property type="evidence" value="ECO:0007669"/>
    <property type="project" value="UniProtKB-UniRule"/>
</dbReference>
<sequence>MHRRQFLQSAATIAAGTVAFTHEAAASVVDAFGEKTRPVDTKNVVKGWGTGAAKPLTIKGRTIGGGRPGLIAPTTAKTTDALVDTVKGFAKLEALDMVEVRIDYLGKLAPSEMAAATAKAYEAAGDKMVLVTLRNGTDGGPFIADDDYYGKVYDAVLENGRADIIDIELFRDAAMVKRLVEKAHAKGVKVIISDHEFKFTPDEAEIMRRLMLEDQMGADILKIAVMAHSPEDALTVMMATAKMRHYHTEKPMLTMAMGAAGVLTRITGEGFGSDLTFASVGGKASAPGQIPLEDCKTVLETLHKAMNP</sequence>
<name>H3KI55_9BURK</name>
<evidence type="ECO:0000313" key="6">
    <source>
        <dbReference type="Proteomes" id="UP000004956"/>
    </source>
</evidence>
<dbReference type="Pfam" id="PF01487">
    <property type="entry name" value="DHquinase_I"/>
    <property type="match status" value="1"/>
</dbReference>
<dbReference type="NCBIfam" id="TIGR01093">
    <property type="entry name" value="aroD"/>
    <property type="match status" value="1"/>
</dbReference>
<feature type="active site" description="Proton donor/acceptor" evidence="4">
    <location>
        <position position="195"/>
    </location>
</feature>
<comment type="function">
    <text evidence="4">Involved in the third step of the chorismate pathway, which leads to the biosynthesis of aromatic amino acids. Catalyzes the cis-dehydration of 3-dehydroquinate (DHQ) and introduces the first double bond of the aromatic ring to yield 3-dehydroshikimate.</text>
</comment>
<dbReference type="UniPathway" id="UPA00053">
    <property type="reaction ID" value="UER00086"/>
</dbReference>
<accession>H3KI55</accession>
<dbReference type="HOGENOM" id="CLU_064444_0_0_4"/>
<dbReference type="EMBL" id="AFBQ01000377">
    <property type="protein sequence ID" value="EHY30195.1"/>
    <property type="molecule type" value="Genomic_DNA"/>
</dbReference>
<dbReference type="GO" id="GO:0046279">
    <property type="term" value="P:3,4-dihydroxybenzoate biosynthetic process"/>
    <property type="evidence" value="ECO:0007669"/>
    <property type="project" value="UniProtKB-ARBA"/>
</dbReference>
<dbReference type="PANTHER" id="PTHR43699">
    <property type="entry name" value="3-DEHYDROQUINATE DEHYDRATASE"/>
    <property type="match status" value="1"/>
</dbReference>
<dbReference type="GO" id="GO:0009073">
    <property type="term" value="P:aromatic amino acid family biosynthetic process"/>
    <property type="evidence" value="ECO:0007669"/>
    <property type="project" value="UniProtKB-KW"/>
</dbReference>
<comment type="catalytic activity">
    <reaction evidence="1 4">
        <text>3-dehydroquinate = 3-dehydroshikimate + H2O</text>
        <dbReference type="Rhea" id="RHEA:21096"/>
        <dbReference type="ChEBI" id="CHEBI:15377"/>
        <dbReference type="ChEBI" id="CHEBI:16630"/>
        <dbReference type="ChEBI" id="CHEBI:32364"/>
        <dbReference type="EC" id="4.2.1.10"/>
    </reaction>
</comment>
<dbReference type="AlphaFoldDB" id="H3KI55"/>
<dbReference type="InterPro" id="IPR001381">
    <property type="entry name" value="DHquinase_I"/>
</dbReference>
<feature type="active site" description="Schiff-base intermediate with substrate" evidence="4">
    <location>
        <position position="222"/>
    </location>
</feature>
<keyword evidence="2 4" id="KW-0456">Lyase</keyword>